<sequence>MRLKQQAPQATQSNAVSDIGVSKIHRAKTASRPGPRRAGTYARTRPSASEILGGASSPEYFPFFPDTRQRDPGPTGDSSLEGVRGRSRLCGPLSRAIRPGKMDDFLSPAGEKRALTLR</sequence>
<reference evidence="2" key="1">
    <citation type="journal article" date="2014" name="Int. J. Syst. Evol. Microbiol.">
        <title>Complete genome sequence of Corynebacterium casei LMG S-19264T (=DSM 44701T), isolated from a smear-ripened cheese.</title>
        <authorList>
            <consortium name="US DOE Joint Genome Institute (JGI-PGF)"/>
            <person name="Walter F."/>
            <person name="Albersmeier A."/>
            <person name="Kalinowski J."/>
            <person name="Ruckert C."/>
        </authorList>
    </citation>
    <scope>NUCLEOTIDE SEQUENCE</scope>
    <source>
        <strain evidence="2">VKM B-1513</strain>
    </source>
</reference>
<dbReference type="AlphaFoldDB" id="A0A9W6MMM4"/>
<reference evidence="2" key="2">
    <citation type="submission" date="2023-01" db="EMBL/GenBank/DDBJ databases">
        <authorList>
            <person name="Sun Q."/>
            <person name="Evtushenko L."/>
        </authorList>
    </citation>
    <scope>NUCLEOTIDE SEQUENCE</scope>
    <source>
        <strain evidence="2">VKM B-1513</strain>
    </source>
</reference>
<dbReference type="EMBL" id="BSFE01000002">
    <property type="protein sequence ID" value="GLK51163.1"/>
    <property type="molecule type" value="Genomic_DNA"/>
</dbReference>
<name>A0A9W6MMM4_9PROT</name>
<evidence type="ECO:0000313" key="3">
    <source>
        <dbReference type="Proteomes" id="UP001143486"/>
    </source>
</evidence>
<organism evidence="2 3">
    <name type="scientific">Maricaulis virginensis</name>
    <dbReference type="NCBI Taxonomy" id="144022"/>
    <lineage>
        <taxon>Bacteria</taxon>
        <taxon>Pseudomonadati</taxon>
        <taxon>Pseudomonadota</taxon>
        <taxon>Alphaproteobacteria</taxon>
        <taxon>Maricaulales</taxon>
        <taxon>Maricaulaceae</taxon>
        <taxon>Maricaulis</taxon>
    </lineage>
</organism>
<proteinExistence type="predicted"/>
<keyword evidence="3" id="KW-1185">Reference proteome</keyword>
<feature type="region of interest" description="Disordered" evidence="1">
    <location>
        <begin position="1"/>
        <end position="95"/>
    </location>
</feature>
<evidence type="ECO:0000313" key="2">
    <source>
        <dbReference type="EMBL" id="GLK51163.1"/>
    </source>
</evidence>
<comment type="caution">
    <text evidence="2">The sequence shown here is derived from an EMBL/GenBank/DDBJ whole genome shotgun (WGS) entry which is preliminary data.</text>
</comment>
<feature type="compositionally biased region" description="Polar residues" evidence="1">
    <location>
        <begin position="1"/>
        <end position="16"/>
    </location>
</feature>
<dbReference type="Proteomes" id="UP001143486">
    <property type="component" value="Unassembled WGS sequence"/>
</dbReference>
<accession>A0A9W6MMM4</accession>
<protein>
    <submittedName>
        <fullName evidence="2">Uncharacterized protein</fullName>
    </submittedName>
</protein>
<evidence type="ECO:0000256" key="1">
    <source>
        <dbReference type="SAM" id="MobiDB-lite"/>
    </source>
</evidence>
<gene>
    <name evidence="2" type="ORF">GCM10017621_06710</name>
</gene>